<dbReference type="Proteomes" id="UP000190339">
    <property type="component" value="Unassembled WGS sequence"/>
</dbReference>
<reference evidence="2" key="1">
    <citation type="submission" date="2017-02" db="EMBL/GenBank/DDBJ databases">
        <authorList>
            <person name="Varghese N."/>
            <person name="Submissions S."/>
        </authorList>
    </citation>
    <scope>NUCLEOTIDE SEQUENCE [LARGE SCALE GENOMIC DNA]</scope>
    <source>
        <strain evidence="2">DSM 23546</strain>
    </source>
</reference>
<proteinExistence type="predicted"/>
<dbReference type="EMBL" id="FUYL01000002">
    <property type="protein sequence ID" value="SKB35194.1"/>
    <property type="molecule type" value="Genomic_DNA"/>
</dbReference>
<evidence type="ECO:0000313" key="1">
    <source>
        <dbReference type="EMBL" id="SKB35194.1"/>
    </source>
</evidence>
<evidence type="ECO:0000313" key="2">
    <source>
        <dbReference type="Proteomes" id="UP000190339"/>
    </source>
</evidence>
<dbReference type="OrthoDB" id="961510at2"/>
<organism evidence="1 2">
    <name type="scientific">Maribacter arcticus</name>
    <dbReference type="NCBI Taxonomy" id="561365"/>
    <lineage>
        <taxon>Bacteria</taxon>
        <taxon>Pseudomonadati</taxon>
        <taxon>Bacteroidota</taxon>
        <taxon>Flavobacteriia</taxon>
        <taxon>Flavobacteriales</taxon>
        <taxon>Flavobacteriaceae</taxon>
        <taxon>Maribacter</taxon>
    </lineage>
</organism>
<sequence>MGIYDFNILSDHYKYDIAFTKGKFVDTVTKGKIKYSLYAVSMFWVEVTYNAKDNKIKGIKSFVGGETLDKYSNIPKEI</sequence>
<gene>
    <name evidence="1" type="ORF">SAMN05660866_01038</name>
</gene>
<name>A0A1T5AJL9_9FLAO</name>
<protein>
    <submittedName>
        <fullName evidence="1">Uncharacterized protein</fullName>
    </submittedName>
</protein>
<accession>A0A1T5AJL9</accession>
<keyword evidence="2" id="KW-1185">Reference proteome</keyword>
<dbReference type="RefSeq" id="WP_079511527.1">
    <property type="nucleotide sequence ID" value="NZ_FUYL01000002.1"/>
</dbReference>
<dbReference type="AlphaFoldDB" id="A0A1T5AJL9"/>
<dbReference type="STRING" id="561365.SAMN05660866_01038"/>